<evidence type="ECO:0000256" key="4">
    <source>
        <dbReference type="SAM" id="MobiDB-lite"/>
    </source>
</evidence>
<proteinExistence type="predicted"/>
<dbReference type="OrthoDB" id="5871495at2759"/>
<dbReference type="Proteomes" id="UP001152747">
    <property type="component" value="Unassembled WGS sequence"/>
</dbReference>
<keyword evidence="5" id="KW-0812">Transmembrane</keyword>
<keyword evidence="3" id="KW-1015">Disulfide bond</keyword>
<keyword evidence="8" id="KW-1185">Reference proteome</keyword>
<feature type="compositionally biased region" description="Pro residues" evidence="4">
    <location>
        <begin position="340"/>
        <end position="349"/>
    </location>
</feature>
<feature type="compositionally biased region" description="Low complexity" evidence="4">
    <location>
        <begin position="270"/>
        <end position="283"/>
    </location>
</feature>
<evidence type="ECO:0000313" key="8">
    <source>
        <dbReference type="Proteomes" id="UP001152747"/>
    </source>
</evidence>
<feature type="transmembrane region" description="Helical" evidence="5">
    <location>
        <begin position="21"/>
        <end position="43"/>
    </location>
</feature>
<evidence type="ECO:0000256" key="5">
    <source>
        <dbReference type="SAM" id="Phobius"/>
    </source>
</evidence>
<feature type="compositionally biased region" description="Low complexity" evidence="4">
    <location>
        <begin position="318"/>
        <end position="334"/>
    </location>
</feature>
<evidence type="ECO:0000313" key="7">
    <source>
        <dbReference type="EMBL" id="CAI5437808.1"/>
    </source>
</evidence>
<dbReference type="Pfam" id="PF01484">
    <property type="entry name" value="Col_cuticle_N"/>
    <property type="match status" value="1"/>
</dbReference>
<comment type="subunit">
    <text evidence="1">Collagen polypeptide chains are complexed within the cuticle by disulfide bonds and other types of covalent cross-links.</text>
</comment>
<protein>
    <recommendedName>
        <fullName evidence="6">Nematode cuticle collagen N-terminal domain-containing protein</fullName>
    </recommendedName>
</protein>
<evidence type="ECO:0000259" key="6">
    <source>
        <dbReference type="SMART" id="SM01088"/>
    </source>
</evidence>
<comment type="caution">
    <text evidence="7">The sequence shown here is derived from an EMBL/GenBank/DDBJ whole genome shotgun (WGS) entry which is preliminary data.</text>
</comment>
<keyword evidence="5" id="KW-0472">Membrane</keyword>
<name>A0A9P1I548_9PELO</name>
<dbReference type="Pfam" id="PF01391">
    <property type="entry name" value="Collagen"/>
    <property type="match status" value="2"/>
</dbReference>
<evidence type="ECO:0000256" key="2">
    <source>
        <dbReference type="ARBA" id="ARBA00022737"/>
    </source>
</evidence>
<keyword evidence="2" id="KW-0677">Repeat</keyword>
<dbReference type="GO" id="GO:0042302">
    <property type="term" value="F:structural constituent of cuticle"/>
    <property type="evidence" value="ECO:0007669"/>
    <property type="project" value="InterPro"/>
</dbReference>
<organism evidence="7 8">
    <name type="scientific">Caenorhabditis angaria</name>
    <dbReference type="NCBI Taxonomy" id="860376"/>
    <lineage>
        <taxon>Eukaryota</taxon>
        <taxon>Metazoa</taxon>
        <taxon>Ecdysozoa</taxon>
        <taxon>Nematoda</taxon>
        <taxon>Chromadorea</taxon>
        <taxon>Rhabditida</taxon>
        <taxon>Rhabditina</taxon>
        <taxon>Rhabditomorpha</taxon>
        <taxon>Rhabditoidea</taxon>
        <taxon>Rhabditidae</taxon>
        <taxon>Peloderinae</taxon>
        <taxon>Caenorhabditis</taxon>
    </lineage>
</organism>
<feature type="compositionally biased region" description="Basic and acidic residues" evidence="4">
    <location>
        <begin position="166"/>
        <end position="179"/>
    </location>
</feature>
<feature type="region of interest" description="Disordered" evidence="4">
    <location>
        <begin position="102"/>
        <end position="349"/>
    </location>
</feature>
<accession>A0A9P1I548</accession>
<feature type="compositionally biased region" description="Pro residues" evidence="4">
    <location>
        <begin position="246"/>
        <end position="255"/>
    </location>
</feature>
<feature type="domain" description="Nematode cuticle collagen N-terminal" evidence="6">
    <location>
        <begin position="19"/>
        <end position="71"/>
    </location>
</feature>
<dbReference type="PANTHER" id="PTHR24637">
    <property type="entry name" value="COLLAGEN"/>
    <property type="match status" value="1"/>
</dbReference>
<dbReference type="SMART" id="SM01088">
    <property type="entry name" value="Col_cuticle_N"/>
    <property type="match status" value="1"/>
</dbReference>
<sequence>MKALIDQDEETFHIAQFRRHAFISVALSTTCILSILIMTPIAYQSIQRIHSHMLNDANFCQTRSRDIWTETLEMAKSRGQEEQEIFARTKRAMPHGTWLFGQFIPDRSTRNRRQQYAEKDAGGVAGGGEEPTYDKGDSAVASEAVAEPTCRRGPPGPPGDDGENGADGKDGAPGEDGKNGADASSGGYSEGPADEANAGGCVRECPAGPPGPTGPPGDKGARGYPGESGEPGSAGKPGERGSAGPTGPPGPPGYPGRPGERGDNGKLLSGQAPAGPPGRQGEMGPPGPPGPPGPAGKDGAPGEKGPDGDQGNPGPYGKPGTAGDAGPDGAAGEKGSCDHCPPPRTPPGY</sequence>
<keyword evidence="5" id="KW-1133">Transmembrane helix</keyword>
<gene>
    <name evidence="7" type="ORF">CAMP_LOCUS445</name>
</gene>
<reference evidence="7" key="1">
    <citation type="submission" date="2022-11" db="EMBL/GenBank/DDBJ databases">
        <authorList>
            <person name="Kikuchi T."/>
        </authorList>
    </citation>
    <scope>NUCLEOTIDE SEQUENCE</scope>
    <source>
        <strain evidence="7">PS1010</strain>
    </source>
</reference>
<feature type="compositionally biased region" description="Pro residues" evidence="4">
    <location>
        <begin position="285"/>
        <end position="294"/>
    </location>
</feature>
<dbReference type="EMBL" id="CANHGI010000001">
    <property type="protein sequence ID" value="CAI5437808.1"/>
    <property type="molecule type" value="Genomic_DNA"/>
</dbReference>
<dbReference type="InterPro" id="IPR008160">
    <property type="entry name" value="Collagen"/>
</dbReference>
<dbReference type="InterPro" id="IPR002486">
    <property type="entry name" value="Col_cuticle_N"/>
</dbReference>
<evidence type="ECO:0000256" key="3">
    <source>
        <dbReference type="ARBA" id="ARBA00023157"/>
    </source>
</evidence>
<dbReference type="PANTHER" id="PTHR24637:SF365">
    <property type="entry name" value="NEMATODE CUTICLE COLLAGEN N-TERMINAL DOMAIN-CONTAINING PROTEIN"/>
    <property type="match status" value="1"/>
</dbReference>
<evidence type="ECO:0000256" key="1">
    <source>
        <dbReference type="ARBA" id="ARBA00011518"/>
    </source>
</evidence>
<dbReference type="AlphaFoldDB" id="A0A9P1I548"/>